<keyword evidence="5 7" id="KW-1133">Transmembrane helix</keyword>
<evidence type="ECO:0000256" key="2">
    <source>
        <dbReference type="ARBA" id="ARBA00022448"/>
    </source>
</evidence>
<feature type="domain" description="RCK C-terminal" evidence="8">
    <location>
        <begin position="210"/>
        <end position="295"/>
    </location>
</feature>
<gene>
    <name evidence="9" type="ORF">ACFOOI_02290</name>
</gene>
<evidence type="ECO:0000256" key="6">
    <source>
        <dbReference type="ARBA" id="ARBA00023136"/>
    </source>
</evidence>
<feature type="domain" description="RCK C-terminal" evidence="8">
    <location>
        <begin position="299"/>
        <end position="383"/>
    </location>
</feature>
<feature type="transmembrane region" description="Helical" evidence="7">
    <location>
        <begin position="400"/>
        <end position="416"/>
    </location>
</feature>
<evidence type="ECO:0000256" key="5">
    <source>
        <dbReference type="ARBA" id="ARBA00022989"/>
    </source>
</evidence>
<keyword evidence="3 7" id="KW-0812">Transmembrane</keyword>
<keyword evidence="2" id="KW-0813">Transport</keyword>
<dbReference type="Proteomes" id="UP001595616">
    <property type="component" value="Unassembled WGS sequence"/>
</dbReference>
<feature type="transmembrane region" description="Helical" evidence="7">
    <location>
        <begin position="144"/>
        <end position="165"/>
    </location>
</feature>
<dbReference type="InterPro" id="IPR051679">
    <property type="entry name" value="DASS-Related_Transporters"/>
</dbReference>
<feature type="transmembrane region" description="Helical" evidence="7">
    <location>
        <begin position="185"/>
        <end position="205"/>
    </location>
</feature>
<organism evidence="9 10">
    <name type="scientific">Lacihabitans lacunae</name>
    <dbReference type="NCBI Taxonomy" id="1028214"/>
    <lineage>
        <taxon>Bacteria</taxon>
        <taxon>Pseudomonadati</taxon>
        <taxon>Bacteroidota</taxon>
        <taxon>Cytophagia</taxon>
        <taxon>Cytophagales</taxon>
        <taxon>Leadbetterellaceae</taxon>
        <taxon>Lacihabitans</taxon>
    </lineage>
</organism>
<feature type="transmembrane region" description="Helical" evidence="7">
    <location>
        <begin position="61"/>
        <end position="78"/>
    </location>
</feature>
<dbReference type="PANTHER" id="PTHR43652:SF2">
    <property type="entry name" value="BASIC AMINO ACID ANTIPORTER YFCC-RELATED"/>
    <property type="match status" value="1"/>
</dbReference>
<evidence type="ECO:0000259" key="8">
    <source>
        <dbReference type="PROSITE" id="PS51202"/>
    </source>
</evidence>
<dbReference type="SUPFAM" id="SSF116726">
    <property type="entry name" value="TrkA C-terminal domain-like"/>
    <property type="match status" value="2"/>
</dbReference>
<evidence type="ECO:0000256" key="4">
    <source>
        <dbReference type="ARBA" id="ARBA00022737"/>
    </source>
</evidence>
<dbReference type="PROSITE" id="PS51202">
    <property type="entry name" value="RCK_C"/>
    <property type="match status" value="2"/>
</dbReference>
<evidence type="ECO:0000256" key="7">
    <source>
        <dbReference type="SAM" id="Phobius"/>
    </source>
</evidence>
<feature type="transmembrane region" description="Helical" evidence="7">
    <location>
        <begin position="529"/>
        <end position="550"/>
    </location>
</feature>
<accession>A0ABV7YUA4</accession>
<comment type="caution">
    <text evidence="9">The sequence shown here is derived from an EMBL/GenBank/DDBJ whole genome shotgun (WGS) entry which is preliminary data.</text>
</comment>
<keyword evidence="4" id="KW-0677">Repeat</keyword>
<protein>
    <submittedName>
        <fullName evidence="9">SLC13 family permease</fullName>
    </submittedName>
</protein>
<dbReference type="InterPro" id="IPR036721">
    <property type="entry name" value="RCK_C_sf"/>
</dbReference>
<evidence type="ECO:0000256" key="3">
    <source>
        <dbReference type="ARBA" id="ARBA00022692"/>
    </source>
</evidence>
<keyword evidence="6 7" id="KW-0472">Membrane</keyword>
<reference evidence="10" key="1">
    <citation type="journal article" date="2019" name="Int. J. Syst. Evol. Microbiol.">
        <title>The Global Catalogue of Microorganisms (GCM) 10K type strain sequencing project: providing services to taxonomists for standard genome sequencing and annotation.</title>
        <authorList>
            <consortium name="The Broad Institute Genomics Platform"/>
            <consortium name="The Broad Institute Genome Sequencing Center for Infectious Disease"/>
            <person name="Wu L."/>
            <person name="Ma J."/>
        </authorList>
    </citation>
    <scope>NUCLEOTIDE SEQUENCE [LARGE SCALE GENOMIC DNA]</scope>
    <source>
        <strain evidence="10">CECT 7956</strain>
    </source>
</reference>
<evidence type="ECO:0000256" key="1">
    <source>
        <dbReference type="ARBA" id="ARBA00004141"/>
    </source>
</evidence>
<feature type="transmembrane region" description="Helical" evidence="7">
    <location>
        <begin position="504"/>
        <end position="523"/>
    </location>
</feature>
<dbReference type="PANTHER" id="PTHR43652">
    <property type="entry name" value="BASIC AMINO ACID ANTIPORTER YFCC-RELATED"/>
    <property type="match status" value="1"/>
</dbReference>
<dbReference type="InterPro" id="IPR004680">
    <property type="entry name" value="Cit_transptr-like_dom"/>
</dbReference>
<feature type="transmembrane region" description="Helical" evidence="7">
    <location>
        <begin position="570"/>
        <end position="590"/>
    </location>
</feature>
<comment type="subcellular location">
    <subcellularLocation>
        <location evidence="1">Membrane</location>
        <topology evidence="1">Multi-pass membrane protein</topology>
    </subcellularLocation>
</comment>
<dbReference type="RefSeq" id="WP_379834584.1">
    <property type="nucleotide sequence ID" value="NZ_JBHRYQ010000001.1"/>
</dbReference>
<name>A0ABV7YUA4_9BACT</name>
<proteinExistence type="predicted"/>
<dbReference type="Gene3D" id="3.30.70.1450">
    <property type="entry name" value="Regulator of K+ conductance, C-terminal domain"/>
    <property type="match status" value="2"/>
</dbReference>
<evidence type="ECO:0000313" key="10">
    <source>
        <dbReference type="Proteomes" id="UP001595616"/>
    </source>
</evidence>
<feature type="transmembrane region" description="Helical" evidence="7">
    <location>
        <begin position="477"/>
        <end position="497"/>
    </location>
</feature>
<evidence type="ECO:0000313" key="9">
    <source>
        <dbReference type="EMBL" id="MFC3809473.1"/>
    </source>
</evidence>
<keyword evidence="10" id="KW-1185">Reference proteome</keyword>
<feature type="transmembrane region" description="Helical" evidence="7">
    <location>
        <begin position="98"/>
        <end position="123"/>
    </location>
</feature>
<dbReference type="EMBL" id="JBHRYQ010000001">
    <property type="protein sequence ID" value="MFC3809473.1"/>
    <property type="molecule type" value="Genomic_DNA"/>
</dbReference>
<dbReference type="Pfam" id="PF02080">
    <property type="entry name" value="TrkA_C"/>
    <property type="match status" value="1"/>
</dbReference>
<feature type="transmembrane region" description="Helical" evidence="7">
    <location>
        <begin position="7"/>
        <end position="25"/>
    </location>
</feature>
<dbReference type="InterPro" id="IPR006037">
    <property type="entry name" value="RCK_C"/>
</dbReference>
<sequence>MDTLVDFSLILVCLVLLGIITILIFNLFDTAITIVAALLILMLAHVISIEEGLLGFSNQGMLTIALLYIIAQSVKQTNVLDKISYHLLGNFNGNYTRALLRMGIPVTTISAFINNTPVVALLIPVIKTWTRSHHIPVSKFLLPLSYFTILGGTCTLIGTSTVLIVHGMLLDIGDIGFTFFEPLKIGGVIVLVGGLYIAFLGYRFLPISKDKEIELDNNTRDFVVALKVNSNFKNLNKSIEEAGLRKLTGLYLFQIERNGRIINAVTPQEKICLRDRLFFTGVPSTIIELQKNEGLELIKDQEVFSKNGYKCFEAVISNGSPLINKLVKNSNFREIYGSVILAIHRHGHRLNQKIGEVLLTEGDTLLLLSPPDFVRKWYHTKDFLLVTESEDFEQKGSRDIYIILTVLLGVILLAVFGILPMFLSAALGVGILFISKIINISESLKAINWKVLVVISASLGISKAVDKVGIPLFLSNSLIAISGNLGFVGVIFSLIAMTMFLSEILNNAAAAAVLFPVVSYLAASTGYPIHAFALALLFGATSSFSTPIGYQTNMMVQGPGSYRFIDYLKIGIPLNLISLFISTGMIYLWYN</sequence>
<feature type="transmembrane region" description="Helical" evidence="7">
    <location>
        <begin position="31"/>
        <end position="49"/>
    </location>
</feature>
<dbReference type="Pfam" id="PF03600">
    <property type="entry name" value="CitMHS"/>
    <property type="match status" value="1"/>
</dbReference>